<dbReference type="EMBL" id="CADCTW010000074">
    <property type="protein sequence ID" value="CAA9311913.1"/>
    <property type="molecule type" value="Genomic_DNA"/>
</dbReference>
<feature type="non-terminal residue" evidence="2">
    <location>
        <position position="466"/>
    </location>
</feature>
<feature type="compositionally biased region" description="Basic residues" evidence="1">
    <location>
        <begin position="1"/>
        <end position="12"/>
    </location>
</feature>
<gene>
    <name evidence="2" type="ORF">AVDCRST_MAG68-1406</name>
</gene>
<dbReference type="AlphaFoldDB" id="A0A6J4KPW7"/>
<organism evidence="2">
    <name type="scientific">uncultured Gemmatimonadota bacterium</name>
    <dbReference type="NCBI Taxonomy" id="203437"/>
    <lineage>
        <taxon>Bacteria</taxon>
        <taxon>Pseudomonadati</taxon>
        <taxon>Gemmatimonadota</taxon>
        <taxon>environmental samples</taxon>
    </lineage>
</organism>
<evidence type="ECO:0000256" key="1">
    <source>
        <dbReference type="SAM" id="MobiDB-lite"/>
    </source>
</evidence>
<accession>A0A6J4KPW7</accession>
<protein>
    <submittedName>
        <fullName evidence="2">Proton/glutamate symporter @ Sodium/glutamate symporter</fullName>
    </submittedName>
</protein>
<feature type="compositionally biased region" description="Gly residues" evidence="1">
    <location>
        <begin position="191"/>
        <end position="202"/>
    </location>
</feature>
<feature type="compositionally biased region" description="Basic and acidic residues" evidence="1">
    <location>
        <begin position="308"/>
        <end position="336"/>
    </location>
</feature>
<proteinExistence type="predicted"/>
<evidence type="ECO:0000313" key="2">
    <source>
        <dbReference type="EMBL" id="CAA9311913.1"/>
    </source>
</evidence>
<feature type="compositionally biased region" description="Pro residues" evidence="1">
    <location>
        <begin position="424"/>
        <end position="433"/>
    </location>
</feature>
<feature type="compositionally biased region" description="Basic residues" evidence="1">
    <location>
        <begin position="114"/>
        <end position="125"/>
    </location>
</feature>
<feature type="compositionally biased region" description="Basic residues" evidence="1">
    <location>
        <begin position="402"/>
        <end position="421"/>
    </location>
</feature>
<feature type="compositionally biased region" description="Basic and acidic residues" evidence="1">
    <location>
        <begin position="87"/>
        <end position="102"/>
    </location>
</feature>
<feature type="region of interest" description="Disordered" evidence="1">
    <location>
        <begin position="76"/>
        <end position="221"/>
    </location>
</feature>
<reference evidence="2" key="1">
    <citation type="submission" date="2020-02" db="EMBL/GenBank/DDBJ databases">
        <authorList>
            <person name="Meier V. D."/>
        </authorList>
    </citation>
    <scope>NUCLEOTIDE SEQUENCE</scope>
    <source>
        <strain evidence="2">AVDCRST_MAG68</strain>
    </source>
</reference>
<feature type="compositionally biased region" description="Basic and acidic residues" evidence="1">
    <location>
        <begin position="163"/>
        <end position="181"/>
    </location>
</feature>
<feature type="non-terminal residue" evidence="2">
    <location>
        <position position="1"/>
    </location>
</feature>
<feature type="compositionally biased region" description="Basic residues" evidence="1">
    <location>
        <begin position="358"/>
        <end position="373"/>
    </location>
</feature>
<sequence>DAGYRRAARHAASHQDPAGPGAGHRGGDHRQRALAWQRAAGVDHRQRHRSGGTGVPADAVHGGGAAGVHLARAGRCAARRPHQGGAHRGEDDRLLPRDDGVRGRGRALPGEHHPARRGARPRHPRRADAAVRRPGGGEAGGGRVRRLRRADLRQHHPPQPGGRRGEGRDAPADLLRPDLRCGPHAHSRRGGAPGAHGAGGDQLRGHGHHRLRHEGRAVRRGRADLRGHGALRLRAAAVAGDVRGGGPVRAGVPPLRGDPAAVGRTGRGAPAGLPAPHPHADGDGVLHLQLQRHPPHHHPHGAAGVRRAARDRGVRDAAGRNHEHERHGALRGDHDPLPGAGVRGGAGAAAAAGGRGDVHHHRRGRGGGARRLHPPPGAGAGDGGCPRRRHRPDPGRGPHPGHVAHRPQRLRRPPHLPRRGPLRGLPPRPPSPRPRPHGGGTRRAPRGRRAGAATACLTQRHRDTEM</sequence>
<name>A0A6J4KPW7_9BACT</name>
<feature type="region of interest" description="Disordered" evidence="1">
    <location>
        <begin position="293"/>
        <end position="466"/>
    </location>
</feature>
<feature type="region of interest" description="Disordered" evidence="1">
    <location>
        <begin position="1"/>
        <end position="63"/>
    </location>
</feature>